<comment type="caution">
    <text evidence="1">The sequence shown here is derived from an EMBL/GenBank/DDBJ whole genome shotgun (WGS) entry which is preliminary data.</text>
</comment>
<reference evidence="1 2" key="1">
    <citation type="submission" date="2019-03" db="EMBL/GenBank/DDBJ databases">
        <title>Genomic Encyclopedia of Type Strains, Phase IV (KMG-IV): sequencing the most valuable type-strain genomes for metagenomic binning, comparative biology and taxonomic classification.</title>
        <authorList>
            <person name="Goeker M."/>
        </authorList>
    </citation>
    <scope>NUCLEOTIDE SEQUENCE [LARGE SCALE GENOMIC DNA]</scope>
    <source>
        <strain evidence="1 2">DSM 44496</strain>
    </source>
</reference>
<evidence type="ECO:0000313" key="2">
    <source>
        <dbReference type="Proteomes" id="UP000295087"/>
    </source>
</evidence>
<evidence type="ECO:0000313" key="1">
    <source>
        <dbReference type="EMBL" id="TDP29870.1"/>
    </source>
</evidence>
<protein>
    <recommendedName>
        <fullName evidence="3">30S ribosomal protein S21</fullName>
    </recommendedName>
</protein>
<name>A0A4R6NYN1_NOCIG</name>
<accession>A0A4R6NYN1</accession>
<proteinExistence type="predicted"/>
<dbReference type="RefSeq" id="WP_166655838.1">
    <property type="nucleotide sequence ID" value="NZ_SNXK01000012.1"/>
</dbReference>
<organism evidence="1 2">
    <name type="scientific">Nocardia ignorata</name>
    <dbReference type="NCBI Taxonomy" id="145285"/>
    <lineage>
        <taxon>Bacteria</taxon>
        <taxon>Bacillati</taxon>
        <taxon>Actinomycetota</taxon>
        <taxon>Actinomycetes</taxon>
        <taxon>Mycobacteriales</taxon>
        <taxon>Nocardiaceae</taxon>
        <taxon>Nocardia</taxon>
    </lineage>
</organism>
<keyword evidence="2" id="KW-1185">Reference proteome</keyword>
<dbReference type="AlphaFoldDB" id="A0A4R6NYN1"/>
<gene>
    <name evidence="1" type="ORF">DFR75_112139</name>
</gene>
<sequence length="53" mass="6327">MSTTLFDTPYARAILFGLQRKHVYQGTVPEAEVQRRRVRNRAARKARKITRRR</sequence>
<dbReference type="EMBL" id="SNXK01000012">
    <property type="protein sequence ID" value="TDP29870.1"/>
    <property type="molecule type" value="Genomic_DNA"/>
</dbReference>
<dbReference type="Proteomes" id="UP000295087">
    <property type="component" value="Unassembled WGS sequence"/>
</dbReference>
<evidence type="ECO:0008006" key="3">
    <source>
        <dbReference type="Google" id="ProtNLM"/>
    </source>
</evidence>